<reference evidence="1 2" key="2">
    <citation type="journal article" date="2022" name="Mol. Biol. Evol.">
        <title>Comparative Genomics Reveals Insights into the Divergent Evolution of Astigmatic Mites and Household Pest Adaptations.</title>
        <authorList>
            <person name="Xiong Q."/>
            <person name="Wan A.T."/>
            <person name="Liu X."/>
            <person name="Fung C.S."/>
            <person name="Xiao X."/>
            <person name="Malainual N."/>
            <person name="Hou J."/>
            <person name="Wang L."/>
            <person name="Wang M."/>
            <person name="Yang K.Y."/>
            <person name="Cui Y."/>
            <person name="Leung E.L."/>
            <person name="Nong W."/>
            <person name="Shin S.K."/>
            <person name="Au S.W."/>
            <person name="Jeong K.Y."/>
            <person name="Chew F.T."/>
            <person name="Hui J.H."/>
            <person name="Leung T.F."/>
            <person name="Tungtrongchitr A."/>
            <person name="Zhong N."/>
            <person name="Liu Z."/>
            <person name="Tsui S.K."/>
        </authorList>
    </citation>
    <scope>NUCLEOTIDE SEQUENCE [LARGE SCALE GENOMIC DNA]</scope>
    <source>
        <strain evidence="1">Derp</strain>
    </source>
</reference>
<organism evidence="1 2">
    <name type="scientific">Dermatophagoides pteronyssinus</name>
    <name type="common">European house dust mite</name>
    <dbReference type="NCBI Taxonomy" id="6956"/>
    <lineage>
        <taxon>Eukaryota</taxon>
        <taxon>Metazoa</taxon>
        <taxon>Ecdysozoa</taxon>
        <taxon>Arthropoda</taxon>
        <taxon>Chelicerata</taxon>
        <taxon>Arachnida</taxon>
        <taxon>Acari</taxon>
        <taxon>Acariformes</taxon>
        <taxon>Sarcoptiformes</taxon>
        <taxon>Astigmata</taxon>
        <taxon>Psoroptidia</taxon>
        <taxon>Analgoidea</taxon>
        <taxon>Pyroglyphidae</taxon>
        <taxon>Dermatophagoidinae</taxon>
        <taxon>Dermatophagoides</taxon>
    </lineage>
</organism>
<dbReference type="EMBL" id="NJHN03000119">
    <property type="protein sequence ID" value="KAH9413785.1"/>
    <property type="molecule type" value="Genomic_DNA"/>
</dbReference>
<protein>
    <submittedName>
        <fullName evidence="1">Uncharacterized protein</fullName>
    </submittedName>
</protein>
<keyword evidence="2" id="KW-1185">Reference proteome</keyword>
<gene>
    <name evidence="1" type="ORF">DERP_012119</name>
</gene>
<accession>A0ABQ8IU12</accession>
<name>A0ABQ8IU12_DERPT</name>
<comment type="caution">
    <text evidence="1">The sequence shown here is derived from an EMBL/GenBank/DDBJ whole genome shotgun (WGS) entry which is preliminary data.</text>
</comment>
<sequence length="91" mass="11224">MPHLNNLNDSYRKKMINNMNSERKIRLMEILNRIMKNRKLSKNVSRRLYPICTAEENQRVLLLEWTRIHRIECMQYDFDFINETQCYLESN</sequence>
<proteinExistence type="predicted"/>
<dbReference type="Proteomes" id="UP000887458">
    <property type="component" value="Unassembled WGS sequence"/>
</dbReference>
<evidence type="ECO:0000313" key="1">
    <source>
        <dbReference type="EMBL" id="KAH9413785.1"/>
    </source>
</evidence>
<evidence type="ECO:0000313" key="2">
    <source>
        <dbReference type="Proteomes" id="UP000887458"/>
    </source>
</evidence>
<reference evidence="1 2" key="1">
    <citation type="journal article" date="2018" name="J. Allergy Clin. Immunol.">
        <title>High-quality assembly of Dermatophagoides pteronyssinus genome and transcriptome reveals a wide range of novel allergens.</title>
        <authorList>
            <person name="Liu X.Y."/>
            <person name="Yang K.Y."/>
            <person name="Wang M.Q."/>
            <person name="Kwok J.S."/>
            <person name="Zeng X."/>
            <person name="Yang Z."/>
            <person name="Xiao X.J."/>
            <person name="Lau C.P."/>
            <person name="Li Y."/>
            <person name="Huang Z.M."/>
            <person name="Ba J.G."/>
            <person name="Yim A.K."/>
            <person name="Ouyang C.Y."/>
            <person name="Ngai S.M."/>
            <person name="Chan T.F."/>
            <person name="Leung E.L."/>
            <person name="Liu L."/>
            <person name="Liu Z.G."/>
            <person name="Tsui S.K."/>
        </authorList>
    </citation>
    <scope>NUCLEOTIDE SEQUENCE [LARGE SCALE GENOMIC DNA]</scope>
    <source>
        <strain evidence="1">Derp</strain>
    </source>
</reference>